<dbReference type="EMBL" id="CP150096">
    <property type="protein sequence ID" value="WZN49097.1"/>
    <property type="molecule type" value="Genomic_DNA"/>
</dbReference>
<dbReference type="PANTHER" id="PTHR42812:SF12">
    <property type="entry name" value="BETA-XYLOSIDASE-RELATED"/>
    <property type="match status" value="1"/>
</dbReference>
<evidence type="ECO:0000256" key="2">
    <source>
        <dbReference type="ARBA" id="ARBA00022801"/>
    </source>
</evidence>
<gene>
    <name evidence="7" type="ORF">WJU22_13045</name>
</gene>
<keyword evidence="5" id="KW-0732">Signal</keyword>
<comment type="similarity">
    <text evidence="1 4">Belongs to the glycosyl hydrolase 43 family.</text>
</comment>
<dbReference type="InterPro" id="IPR041542">
    <property type="entry name" value="GH43_C2"/>
</dbReference>
<evidence type="ECO:0000256" key="5">
    <source>
        <dbReference type="SAM" id="SignalP"/>
    </source>
</evidence>
<keyword evidence="8" id="KW-1185">Reference proteome</keyword>
<dbReference type="SUPFAM" id="SSF49899">
    <property type="entry name" value="Concanavalin A-like lectins/glucanases"/>
    <property type="match status" value="1"/>
</dbReference>
<dbReference type="InterPro" id="IPR013320">
    <property type="entry name" value="ConA-like_dom_sf"/>
</dbReference>
<keyword evidence="3 4" id="KW-0326">Glycosidase</keyword>
<evidence type="ECO:0000259" key="6">
    <source>
        <dbReference type="Pfam" id="PF17851"/>
    </source>
</evidence>
<dbReference type="Pfam" id="PF17851">
    <property type="entry name" value="GH43_C2"/>
    <property type="match status" value="1"/>
</dbReference>
<proteinExistence type="inferred from homology"/>
<evidence type="ECO:0000313" key="8">
    <source>
        <dbReference type="Proteomes" id="UP001449657"/>
    </source>
</evidence>
<feature type="domain" description="Beta-xylosidase C-terminal Concanavalin A-like" evidence="6">
    <location>
        <begin position="346"/>
        <end position="531"/>
    </location>
</feature>
<evidence type="ECO:0000256" key="3">
    <source>
        <dbReference type="ARBA" id="ARBA00023295"/>
    </source>
</evidence>
<dbReference type="SUPFAM" id="SSF75005">
    <property type="entry name" value="Arabinanase/levansucrase/invertase"/>
    <property type="match status" value="1"/>
</dbReference>
<dbReference type="PANTHER" id="PTHR42812">
    <property type="entry name" value="BETA-XYLOSIDASE"/>
    <property type="match status" value="1"/>
</dbReference>
<feature type="signal peptide" evidence="5">
    <location>
        <begin position="1"/>
        <end position="21"/>
    </location>
</feature>
<dbReference type="InterPro" id="IPR023296">
    <property type="entry name" value="Glyco_hydro_beta-prop_sf"/>
</dbReference>
<name>A0ABZ2ZAB1_9BACT</name>
<sequence>MKKTLFMLLAGVCLAGQPLMAQQPPKAYTADNGDGTFKNPFLWGDWPDPDVIRVGEYFYFVSTSMHYVPGSPILRSKDLVNWEMAGYALDRYNDDPKFDMQGGTMYLNGSWANTIRHHNGNFYVGFCTPDGWGADSGRFSMCVAKDVKGPWKRTIFPQYLYDPGLFFDDNGRVYVVHGSGTLYLTELNADALSVKQPFDTIPIWRGRIRRPEGSTAPYPAYGMEGSHMYKINGYYYITNPAGGTEGWQVCLRSKNITGPYESKVIYQDESSYPNNGLHQGGMVQLQNGDWWFIIMQDRGPIGRVPHLLPVNWVDGWPILGENGKGYASGKKPDLGKNFPVVVPATSDEFNHVKLGLQWQWNHNPDNSKWSLKERKGHLRLKASFAEDLKTARNTLTQRVQGPASEGIAEIDASGLKPGNVAGFGIFEFPYAYIAIRKEAGSNTLIMVNDGKVIDSIPQFAPSKIWIKAHATDQQFLATFSYSINGRDFQQFGNTLKMDLGLVWTANRFALFNFSTTKEGVDGYMDVNWFHFTGENPAPARP</sequence>
<feature type="chain" id="PRO_5047236266" evidence="5">
    <location>
        <begin position="22"/>
        <end position="541"/>
    </location>
</feature>
<dbReference type="InterPro" id="IPR051795">
    <property type="entry name" value="Glycosyl_Hydrlase_43"/>
</dbReference>
<dbReference type="CDD" id="cd09001">
    <property type="entry name" value="GH43_FsAxh1-like"/>
    <property type="match status" value="1"/>
</dbReference>
<dbReference type="Gene3D" id="2.60.120.200">
    <property type="match status" value="1"/>
</dbReference>
<accession>A0ABZ2ZAB1</accession>
<dbReference type="RefSeq" id="WP_341843672.1">
    <property type="nucleotide sequence ID" value="NZ_CP149792.1"/>
</dbReference>
<dbReference type="InterPro" id="IPR006710">
    <property type="entry name" value="Glyco_hydro_43"/>
</dbReference>
<evidence type="ECO:0000256" key="1">
    <source>
        <dbReference type="ARBA" id="ARBA00009865"/>
    </source>
</evidence>
<organism evidence="7 8">
    <name type="scientific">Chitinophaga caseinilytica</name>
    <dbReference type="NCBI Taxonomy" id="2267521"/>
    <lineage>
        <taxon>Bacteria</taxon>
        <taxon>Pseudomonadati</taxon>
        <taxon>Bacteroidota</taxon>
        <taxon>Chitinophagia</taxon>
        <taxon>Chitinophagales</taxon>
        <taxon>Chitinophagaceae</taxon>
        <taxon>Chitinophaga</taxon>
    </lineage>
</organism>
<keyword evidence="2 4" id="KW-0378">Hydrolase</keyword>
<protein>
    <submittedName>
        <fullName evidence="7">Glycoside hydrolase 43 family protein</fullName>
    </submittedName>
</protein>
<dbReference type="Gene3D" id="2.115.10.20">
    <property type="entry name" value="Glycosyl hydrolase domain, family 43"/>
    <property type="match status" value="1"/>
</dbReference>
<dbReference type="GO" id="GO:0016787">
    <property type="term" value="F:hydrolase activity"/>
    <property type="evidence" value="ECO:0007669"/>
    <property type="project" value="UniProtKB-KW"/>
</dbReference>
<dbReference type="Pfam" id="PF04616">
    <property type="entry name" value="Glyco_hydro_43"/>
    <property type="match status" value="1"/>
</dbReference>
<evidence type="ECO:0000256" key="4">
    <source>
        <dbReference type="RuleBase" id="RU361187"/>
    </source>
</evidence>
<dbReference type="Proteomes" id="UP001449657">
    <property type="component" value="Chromosome"/>
</dbReference>
<evidence type="ECO:0000313" key="7">
    <source>
        <dbReference type="EMBL" id="WZN49097.1"/>
    </source>
</evidence>
<reference evidence="7 8" key="1">
    <citation type="submission" date="2024-03" db="EMBL/GenBank/DDBJ databases">
        <title>Chitinophaga caseinilytica sp. nov., a casein hydrolysing bacterium isolated from forest soil.</title>
        <authorList>
            <person name="Lee D.S."/>
            <person name="Han D.M."/>
            <person name="Baek J.H."/>
            <person name="Choi D.G."/>
            <person name="Jeon J.H."/>
            <person name="Jeon C.O."/>
        </authorList>
    </citation>
    <scope>NUCLEOTIDE SEQUENCE [LARGE SCALE GENOMIC DNA]</scope>
    <source>
        <strain evidence="7 8">KACC 19118</strain>
    </source>
</reference>